<proteinExistence type="predicted"/>
<dbReference type="InterPro" id="IPR029052">
    <property type="entry name" value="Metallo-depent_PP-like"/>
</dbReference>
<keyword evidence="5" id="KW-1185">Reference proteome</keyword>
<name>A0A7X5UMP5_9PSEU</name>
<dbReference type="GO" id="GO:0016787">
    <property type="term" value="F:hydrolase activity"/>
    <property type="evidence" value="ECO:0007669"/>
    <property type="project" value="InterPro"/>
</dbReference>
<dbReference type="InterPro" id="IPR051918">
    <property type="entry name" value="STPP_CPPED1"/>
</dbReference>
<gene>
    <name evidence="4" type="ORF">FHU38_000896</name>
</gene>
<evidence type="ECO:0000259" key="2">
    <source>
        <dbReference type="Pfam" id="PF16370"/>
    </source>
</evidence>
<feature type="domain" description="Calcineurin-like phosphoesterase N-terminal" evidence="3">
    <location>
        <begin position="62"/>
        <end position="120"/>
    </location>
</feature>
<evidence type="ECO:0000313" key="5">
    <source>
        <dbReference type="Proteomes" id="UP000545493"/>
    </source>
</evidence>
<dbReference type="Proteomes" id="UP000545493">
    <property type="component" value="Unassembled WGS sequence"/>
</dbReference>
<feature type="domain" description="Calcineurin-like phosphoesterase C-terminal" evidence="2">
    <location>
        <begin position="393"/>
        <end position="560"/>
    </location>
</feature>
<dbReference type="SUPFAM" id="SSF56300">
    <property type="entry name" value="Metallo-dependent phosphatases"/>
    <property type="match status" value="1"/>
</dbReference>
<feature type="domain" description="Calcineurin-like phosphoesterase" evidence="1">
    <location>
        <begin position="160"/>
        <end position="363"/>
    </location>
</feature>
<sequence length="659" mass="71737">MTLAVATATVSASSAGDQSAIKPTDYVGSVEVVRDSAAEPPKTARGVVFHDVDRDSRHDGNRERGVAGVAVSNGRDVVRTGRDGSYELPVYDGMTVFVTKPSGYLTPVDSDGFPQFFYHHLPDGSPDLRFDGLPPTGPLPKAINFPLLRSPERGEMDCAVIGDTQTYSNREIGYLRDGVVADLAQRDDLDACGALIVGDVTGDDLGLYPRIKQVMGLSDVPVRAVPGNHDIDFDATDDKNSFDTYRREIGPSYYSYDVGDMHFIGLDNVRYPCTPDDNADGKHAFCDDPTNHPTYNGVIGEEQLAWVANDLATVPKDKLVVIATHIPLVGYRDMNTTKHQTDDVTELYRLLDGRPALSVSGHTQALENFERGDSYAGWKDNVGVNAVPFQHIVVGAASGSWWTGDLGVDGLPETLQRGGAPPGYVNLKVDGNEYVDTYRATGRPADEQMSLSLSSPFFREWYRAIDEWSAQNPPTSATPPPVNINDLGDPNLLTTADLADGGSWLVANVWNGTTSSEVTVRIDDREPVRATPTQNATGEGQRAGAEYTDPYAVMRQVQVTRYGLASTSGDARAQGWEVFRGDKFGPGPAQPLPRWLWADRSSHLWRLPLPADLEVGGHTATVRATDADGREFVSSIQFEVVDERPPMQFRTEKFAQPTG</sequence>
<dbReference type="Pfam" id="PF16370">
    <property type="entry name" value="MetallophosC"/>
    <property type="match status" value="1"/>
</dbReference>
<evidence type="ECO:0008006" key="6">
    <source>
        <dbReference type="Google" id="ProtNLM"/>
    </source>
</evidence>
<evidence type="ECO:0000313" key="4">
    <source>
        <dbReference type="EMBL" id="NIJ10552.1"/>
    </source>
</evidence>
<dbReference type="InterPro" id="IPR032288">
    <property type="entry name" value="Metallophos_C"/>
</dbReference>
<evidence type="ECO:0000259" key="1">
    <source>
        <dbReference type="Pfam" id="PF00149"/>
    </source>
</evidence>
<evidence type="ECO:0000259" key="3">
    <source>
        <dbReference type="Pfam" id="PF16371"/>
    </source>
</evidence>
<protein>
    <recommendedName>
        <fullName evidence="6">Phosphohydrolase</fullName>
    </recommendedName>
</protein>
<dbReference type="EMBL" id="JAAOYM010000001">
    <property type="protein sequence ID" value="NIJ10552.1"/>
    <property type="molecule type" value="Genomic_DNA"/>
</dbReference>
<dbReference type="InterPro" id="IPR032285">
    <property type="entry name" value="Metallophos_N"/>
</dbReference>
<dbReference type="InterPro" id="IPR004843">
    <property type="entry name" value="Calcineurin-like_PHP"/>
</dbReference>
<reference evidence="4 5" key="1">
    <citation type="submission" date="2020-03" db="EMBL/GenBank/DDBJ databases">
        <title>Sequencing the genomes of 1000 actinobacteria strains.</title>
        <authorList>
            <person name="Klenk H.-P."/>
        </authorList>
    </citation>
    <scope>NUCLEOTIDE SEQUENCE [LARGE SCALE GENOMIC DNA]</scope>
    <source>
        <strain evidence="4 5">DSM 45685</strain>
    </source>
</reference>
<dbReference type="Gene3D" id="3.60.21.10">
    <property type="match status" value="1"/>
</dbReference>
<dbReference type="CDD" id="cd00838">
    <property type="entry name" value="MPP_superfamily"/>
    <property type="match status" value="1"/>
</dbReference>
<dbReference type="PANTHER" id="PTHR43143:SF6">
    <property type="entry name" value="BLL3016 PROTEIN"/>
    <property type="match status" value="1"/>
</dbReference>
<comment type="caution">
    <text evidence="4">The sequence shown here is derived from an EMBL/GenBank/DDBJ whole genome shotgun (WGS) entry which is preliminary data.</text>
</comment>
<dbReference type="Pfam" id="PF16371">
    <property type="entry name" value="MetallophosN"/>
    <property type="match status" value="1"/>
</dbReference>
<organism evidence="4 5">
    <name type="scientific">Saccharomonospora amisosensis</name>
    <dbReference type="NCBI Taxonomy" id="1128677"/>
    <lineage>
        <taxon>Bacteria</taxon>
        <taxon>Bacillati</taxon>
        <taxon>Actinomycetota</taxon>
        <taxon>Actinomycetes</taxon>
        <taxon>Pseudonocardiales</taxon>
        <taxon>Pseudonocardiaceae</taxon>
        <taxon>Saccharomonospora</taxon>
    </lineage>
</organism>
<dbReference type="RefSeq" id="WP_208415554.1">
    <property type="nucleotide sequence ID" value="NZ_JAAOYM010000001.1"/>
</dbReference>
<dbReference type="Pfam" id="PF00149">
    <property type="entry name" value="Metallophos"/>
    <property type="match status" value="1"/>
</dbReference>
<accession>A0A7X5UMP5</accession>
<dbReference type="AlphaFoldDB" id="A0A7X5UMP5"/>
<dbReference type="PANTHER" id="PTHR43143">
    <property type="entry name" value="METALLOPHOSPHOESTERASE, CALCINEURIN SUPERFAMILY"/>
    <property type="match status" value="1"/>
</dbReference>